<reference evidence="1" key="1">
    <citation type="submission" date="2020-05" db="EMBL/GenBank/DDBJ databases">
        <title>Large-scale comparative analyses of tick genomes elucidate their genetic diversity and vector capacities.</title>
        <authorList>
            <person name="Jia N."/>
            <person name="Wang J."/>
            <person name="Shi W."/>
            <person name="Du L."/>
            <person name="Sun Y."/>
            <person name="Zhan W."/>
            <person name="Jiang J."/>
            <person name="Wang Q."/>
            <person name="Zhang B."/>
            <person name="Ji P."/>
            <person name="Sakyi L.B."/>
            <person name="Cui X."/>
            <person name="Yuan T."/>
            <person name="Jiang B."/>
            <person name="Yang W."/>
            <person name="Lam T.T.-Y."/>
            <person name="Chang Q."/>
            <person name="Ding S."/>
            <person name="Wang X."/>
            <person name="Zhu J."/>
            <person name="Ruan X."/>
            <person name="Zhao L."/>
            <person name="Wei J."/>
            <person name="Que T."/>
            <person name="Du C."/>
            <person name="Cheng J."/>
            <person name="Dai P."/>
            <person name="Han X."/>
            <person name="Huang E."/>
            <person name="Gao Y."/>
            <person name="Liu J."/>
            <person name="Shao H."/>
            <person name="Ye R."/>
            <person name="Li L."/>
            <person name="Wei W."/>
            <person name="Wang X."/>
            <person name="Wang C."/>
            <person name="Yang T."/>
            <person name="Huo Q."/>
            <person name="Li W."/>
            <person name="Guo W."/>
            <person name="Chen H."/>
            <person name="Zhou L."/>
            <person name="Ni X."/>
            <person name="Tian J."/>
            <person name="Zhou Y."/>
            <person name="Sheng Y."/>
            <person name="Liu T."/>
            <person name="Pan Y."/>
            <person name="Xia L."/>
            <person name="Li J."/>
            <person name="Zhao F."/>
            <person name="Cao W."/>
        </authorList>
    </citation>
    <scope>NUCLEOTIDE SEQUENCE</scope>
    <source>
        <strain evidence="1">Hyas-2018</strain>
    </source>
</reference>
<keyword evidence="2" id="KW-1185">Reference proteome</keyword>
<proteinExistence type="predicted"/>
<comment type="caution">
    <text evidence="1">The sequence shown here is derived from an EMBL/GenBank/DDBJ whole genome shotgun (WGS) entry which is preliminary data.</text>
</comment>
<organism evidence="1 2">
    <name type="scientific">Hyalomma asiaticum</name>
    <name type="common">Tick</name>
    <dbReference type="NCBI Taxonomy" id="266040"/>
    <lineage>
        <taxon>Eukaryota</taxon>
        <taxon>Metazoa</taxon>
        <taxon>Ecdysozoa</taxon>
        <taxon>Arthropoda</taxon>
        <taxon>Chelicerata</taxon>
        <taxon>Arachnida</taxon>
        <taxon>Acari</taxon>
        <taxon>Parasitiformes</taxon>
        <taxon>Ixodida</taxon>
        <taxon>Ixodoidea</taxon>
        <taxon>Ixodidae</taxon>
        <taxon>Hyalomminae</taxon>
        <taxon>Hyalomma</taxon>
    </lineage>
</organism>
<dbReference type="EMBL" id="CM023488">
    <property type="protein sequence ID" value="KAH6924796.1"/>
    <property type="molecule type" value="Genomic_DNA"/>
</dbReference>
<gene>
    <name evidence="1" type="ORF">HPB50_025126</name>
</gene>
<name>A0ACB7RQ50_HYAAI</name>
<evidence type="ECO:0000313" key="1">
    <source>
        <dbReference type="EMBL" id="KAH6924796.1"/>
    </source>
</evidence>
<accession>A0ACB7RQ50</accession>
<evidence type="ECO:0000313" key="2">
    <source>
        <dbReference type="Proteomes" id="UP000821845"/>
    </source>
</evidence>
<dbReference type="Proteomes" id="UP000821845">
    <property type="component" value="Chromosome 8"/>
</dbReference>
<sequence length="909" mass="100573">MLISIQPLGIETGWTSPSFSGTGDMTEVVDLIGHFGPWQACFVAYVTYRGILTGLNNLAYVFLVTDNDHWCSRRNLPDGLLANLSETEWKERFIPYDAETQSYSQCSMYGLLHNSTAMTGGELVPDNTSLKSCEAWTYDEHVFGHTATDEWNLVCENTWKRSLIQSTYMACLMLGILVIGNVSDRFGRRIVAVLSTFCLCASSFATTFSSSLNVFLVARVGVAVAISGLQVACFSLLAETIGPKFRIALNVCYGYGWITGVLLLPGIVWLAQDWRKLLIVQAAFAVPLLVALPWLYESPRWLVSVGKQAEAVDAIRKIARFNKKQLRDVEKEVDGLMKRKQNAMQGHQSNVSVLGLFKTQYLRRNTVVLVTASFLSYIVYYGYARTATTLGGNPYLNFGIAAGLECAGYTVSLVTTKYLKRIPTMVSSYAFFSLTLLITAFTPKEYLAVRTTIRMAGWFTYTLGYTTQFVLINEMFPTVARSGGFGLCTTVGRLGAALEPWINVFLMSWGEKSVLILYSAMLFVISSAMILLPETFGSPLPDTLEEGELYSALKQTPPARREHRQTHARTYERTIPYVERLPYLLLSSAQQRAVNPECADYRPPELTGRAHCGRDGEACMITAPSAVKNLTVNQTVPGEVVYSWQKPDIPNGPLDGYIVSTGNLETKKVLITEVPGNATELVQKTIEQYTEYKVDVQAFNIMNPYGLKQAGPAASVQFHSLGKGPVPPIPQVGATFEHEVLVNWTTPIDAIYSVTHYVLRLEKTTVDITVKKTSVWLESLDTWHSYVASVSSCTATETCGPPKKLYFQTDAGTPDSPRNLTNTSVTRHSIGLAWASPEQVRGPLDGYRVTFVNTSKAFDLTTKDTKLIVGNLSADCIYRISVSAFNHGAHQTKEGPTTVIEVKTLYGRK</sequence>
<protein>
    <submittedName>
        <fullName evidence="1">Uncharacterized protein</fullName>
    </submittedName>
</protein>